<feature type="signal peptide" evidence="1">
    <location>
        <begin position="1"/>
        <end position="22"/>
    </location>
</feature>
<keyword evidence="3" id="KW-1185">Reference proteome</keyword>
<dbReference type="Proteomes" id="UP000019464">
    <property type="component" value="Unassembled WGS sequence"/>
</dbReference>
<dbReference type="STRING" id="1229521.D791_02370"/>
<dbReference type="EMBL" id="AONB01000011">
    <property type="protein sequence ID" value="EXJ10763.1"/>
    <property type="molecule type" value="Genomic_DNA"/>
</dbReference>
<organism evidence="2 3">
    <name type="scientific">Nitrincola nitratireducens</name>
    <dbReference type="NCBI Taxonomy" id="1229521"/>
    <lineage>
        <taxon>Bacteria</taxon>
        <taxon>Pseudomonadati</taxon>
        <taxon>Pseudomonadota</taxon>
        <taxon>Gammaproteobacteria</taxon>
        <taxon>Oceanospirillales</taxon>
        <taxon>Oceanospirillaceae</taxon>
        <taxon>Nitrincola</taxon>
    </lineage>
</organism>
<feature type="chain" id="PRO_5004929791" description="Sn-glycerol-3-phosphate transporter" evidence="1">
    <location>
        <begin position="23"/>
        <end position="180"/>
    </location>
</feature>
<dbReference type="AlphaFoldDB" id="W9UU58"/>
<keyword evidence="1" id="KW-0732">Signal</keyword>
<evidence type="ECO:0000313" key="2">
    <source>
        <dbReference type="EMBL" id="EXJ10763.1"/>
    </source>
</evidence>
<proteinExistence type="predicted"/>
<gene>
    <name evidence="2" type="ORF">D791_02370</name>
</gene>
<reference evidence="3" key="1">
    <citation type="submission" date="2012-11" db="EMBL/GenBank/DDBJ databases">
        <authorList>
            <person name="Singh A."/>
            <person name="Pinnaka A.K."/>
            <person name="Vaidya B."/>
        </authorList>
    </citation>
    <scope>NUCLEOTIDE SEQUENCE [LARGE SCALE GENOMIC DNA]</scope>
    <source>
        <strain evidence="3">AK23</strain>
    </source>
</reference>
<evidence type="ECO:0000313" key="3">
    <source>
        <dbReference type="Proteomes" id="UP000019464"/>
    </source>
</evidence>
<dbReference type="PATRIC" id="fig|1229521.3.peg.2401"/>
<name>W9UU58_9GAMM</name>
<reference evidence="2 3" key="2">
    <citation type="journal article" date="2015" name="Syst. Appl. Microbiol.">
        <title>Nitrincola nitratireducens sp. nov. isolated from a haloalkaline crater lake.</title>
        <authorList>
            <person name="Singh A."/>
            <person name="Vaidya B."/>
            <person name="Tanuku N.R."/>
            <person name="Pinnaka A.K."/>
        </authorList>
    </citation>
    <scope>NUCLEOTIDE SEQUENCE [LARGE SCALE GENOMIC DNA]</scope>
    <source>
        <strain evidence="2 3">AK23</strain>
    </source>
</reference>
<accession>W9UU58</accession>
<evidence type="ECO:0008006" key="4">
    <source>
        <dbReference type="Google" id="ProtNLM"/>
    </source>
</evidence>
<comment type="caution">
    <text evidence="2">The sequence shown here is derived from an EMBL/GenBank/DDBJ whole genome shotgun (WGS) entry which is preliminary data.</text>
</comment>
<protein>
    <recommendedName>
        <fullName evidence="4">Sn-glycerol-3-phosphate transporter</fullName>
    </recommendedName>
</protein>
<sequence>MFKRLIALCMCAGMMCSQVVSAGIFKEGDQILIQTSVWTTHYDPEPDHNNHQKLINLEWYFPETNVDALPRPSGRDWRDEVQWLIGGASFLNSFDQRTTSLYTGGRYNFHDSGDLKTYGKLTAGLIHGYRGEYRDKIPFNRFGVAPSILPAFGVEYNRMNLEMIPFGTAGFMVNVGYYFR</sequence>
<evidence type="ECO:0000256" key="1">
    <source>
        <dbReference type="SAM" id="SignalP"/>
    </source>
</evidence>